<organism evidence="2 3">
    <name type="scientific">Streptomyces oceani</name>
    <dbReference type="NCBI Taxonomy" id="1075402"/>
    <lineage>
        <taxon>Bacteria</taxon>
        <taxon>Bacillati</taxon>
        <taxon>Actinomycetota</taxon>
        <taxon>Actinomycetes</taxon>
        <taxon>Kitasatosporales</taxon>
        <taxon>Streptomycetaceae</taxon>
        <taxon>Streptomyces</taxon>
    </lineage>
</organism>
<evidence type="ECO:0000256" key="1">
    <source>
        <dbReference type="SAM" id="MobiDB-lite"/>
    </source>
</evidence>
<dbReference type="STRING" id="1075402.AN216_23975"/>
<name>A0A1E7JVT3_9ACTN</name>
<dbReference type="Proteomes" id="UP000176101">
    <property type="component" value="Unassembled WGS sequence"/>
</dbReference>
<gene>
    <name evidence="2" type="ORF">AN216_23975</name>
</gene>
<reference evidence="2 3" key="1">
    <citation type="journal article" date="2016" name="Front. Microbiol.">
        <title>Comparative Genomics Analysis of Streptomyces Species Reveals Their Adaptation to the Marine Environment and Their Diversity at the Genomic Level.</title>
        <authorList>
            <person name="Tian X."/>
            <person name="Zhang Z."/>
            <person name="Yang T."/>
            <person name="Chen M."/>
            <person name="Li J."/>
            <person name="Chen F."/>
            <person name="Yang J."/>
            <person name="Li W."/>
            <person name="Zhang B."/>
            <person name="Zhang Z."/>
            <person name="Wu J."/>
            <person name="Zhang C."/>
            <person name="Long L."/>
            <person name="Xiao J."/>
        </authorList>
    </citation>
    <scope>NUCLEOTIDE SEQUENCE [LARGE SCALE GENOMIC DNA]</scope>
    <source>
        <strain evidence="2 3">SCSIO 02100</strain>
    </source>
</reference>
<protein>
    <submittedName>
        <fullName evidence="2">Uncharacterized protein</fullName>
    </submittedName>
</protein>
<keyword evidence="3" id="KW-1185">Reference proteome</keyword>
<accession>A0A1E7JVT3</accession>
<comment type="caution">
    <text evidence="2">The sequence shown here is derived from an EMBL/GenBank/DDBJ whole genome shotgun (WGS) entry which is preliminary data.</text>
</comment>
<dbReference type="AlphaFoldDB" id="A0A1E7JVT3"/>
<dbReference type="PATRIC" id="fig|1075402.3.peg.1038"/>
<proteinExistence type="predicted"/>
<feature type="region of interest" description="Disordered" evidence="1">
    <location>
        <begin position="16"/>
        <end position="52"/>
    </location>
</feature>
<dbReference type="EMBL" id="LJGU01000152">
    <property type="protein sequence ID" value="OEU94813.1"/>
    <property type="molecule type" value="Genomic_DNA"/>
</dbReference>
<evidence type="ECO:0000313" key="2">
    <source>
        <dbReference type="EMBL" id="OEU94813.1"/>
    </source>
</evidence>
<evidence type="ECO:0000313" key="3">
    <source>
        <dbReference type="Proteomes" id="UP000176101"/>
    </source>
</evidence>
<dbReference type="RefSeq" id="WP_070198786.1">
    <property type="nucleotide sequence ID" value="NZ_LJGU01000152.1"/>
</dbReference>
<sequence>MLHRIVRAIASLQWPKRHASGRHRAAETPRQTRAHAPTPPRRSLPAHRSWHHEPVVRGEDTALVRPYLVAHERREEAQRQEERRLALWLAVHGVDIGPRFIHGVEVAA</sequence>